<protein>
    <recommendedName>
        <fullName evidence="2 7">DNA repair protein RecO</fullName>
    </recommendedName>
    <alternativeName>
        <fullName evidence="6 7">Recombination protein O</fullName>
    </alternativeName>
</protein>
<dbReference type="HAMAP" id="MF_00201">
    <property type="entry name" value="RecO"/>
    <property type="match status" value="1"/>
</dbReference>
<dbReference type="GO" id="GO:0006302">
    <property type="term" value="P:double-strand break repair"/>
    <property type="evidence" value="ECO:0007669"/>
    <property type="project" value="TreeGrafter"/>
</dbReference>
<dbReference type="InterPro" id="IPR042242">
    <property type="entry name" value="RecO_C"/>
</dbReference>
<dbReference type="Pfam" id="PF11967">
    <property type="entry name" value="RecO_N"/>
    <property type="match status" value="1"/>
</dbReference>
<evidence type="ECO:0000313" key="9">
    <source>
        <dbReference type="EMBL" id="KRM08288.1"/>
    </source>
</evidence>
<dbReference type="InterPro" id="IPR037278">
    <property type="entry name" value="ARFGAP/RecO"/>
</dbReference>
<dbReference type="InterPro" id="IPR012340">
    <property type="entry name" value="NA-bd_OB-fold"/>
</dbReference>
<reference evidence="9 10" key="1">
    <citation type="journal article" date="2015" name="Genome Announc.">
        <title>Expanding the biotechnology potential of lactobacilli through comparative genomics of 213 strains and associated genera.</title>
        <authorList>
            <person name="Sun Z."/>
            <person name="Harris H.M."/>
            <person name="McCann A."/>
            <person name="Guo C."/>
            <person name="Argimon S."/>
            <person name="Zhang W."/>
            <person name="Yang X."/>
            <person name="Jeffery I.B."/>
            <person name="Cooney J.C."/>
            <person name="Kagawa T.F."/>
            <person name="Liu W."/>
            <person name="Song Y."/>
            <person name="Salvetti E."/>
            <person name="Wrobel A."/>
            <person name="Rasinkangas P."/>
            <person name="Parkhill J."/>
            <person name="Rea M.C."/>
            <person name="O'Sullivan O."/>
            <person name="Ritari J."/>
            <person name="Douillard F.P."/>
            <person name="Paul Ross R."/>
            <person name="Yang R."/>
            <person name="Briner A.E."/>
            <person name="Felis G.E."/>
            <person name="de Vos W.M."/>
            <person name="Barrangou R."/>
            <person name="Klaenhammer T.R."/>
            <person name="Caufield P.W."/>
            <person name="Cui Y."/>
            <person name="Zhang H."/>
            <person name="O'Toole P.W."/>
        </authorList>
    </citation>
    <scope>NUCLEOTIDE SEQUENCE [LARGE SCALE GENOMIC DNA]</scope>
    <source>
        <strain evidence="9 10">DSM 18630</strain>
    </source>
</reference>
<organism evidence="9 10">
    <name type="scientific">Liquorilactobacillus ghanensis DSM 18630</name>
    <dbReference type="NCBI Taxonomy" id="1423750"/>
    <lineage>
        <taxon>Bacteria</taxon>
        <taxon>Bacillati</taxon>
        <taxon>Bacillota</taxon>
        <taxon>Bacilli</taxon>
        <taxon>Lactobacillales</taxon>
        <taxon>Lactobacillaceae</taxon>
        <taxon>Liquorilactobacillus</taxon>
    </lineage>
</organism>
<proteinExistence type="inferred from homology"/>
<accession>A0A0R1VRA3</accession>
<dbReference type="GO" id="GO:0043590">
    <property type="term" value="C:bacterial nucleoid"/>
    <property type="evidence" value="ECO:0007669"/>
    <property type="project" value="TreeGrafter"/>
</dbReference>
<dbReference type="PANTHER" id="PTHR33991:SF1">
    <property type="entry name" value="DNA REPAIR PROTEIN RECO"/>
    <property type="match status" value="1"/>
</dbReference>
<evidence type="ECO:0000256" key="4">
    <source>
        <dbReference type="ARBA" id="ARBA00023172"/>
    </source>
</evidence>
<comment type="function">
    <text evidence="7">Involved in DNA repair and RecF pathway recombination.</text>
</comment>
<dbReference type="STRING" id="1423750.FC89_GL001626"/>
<evidence type="ECO:0000256" key="1">
    <source>
        <dbReference type="ARBA" id="ARBA00007452"/>
    </source>
</evidence>
<dbReference type="OrthoDB" id="9797083at2"/>
<evidence type="ECO:0000313" key="10">
    <source>
        <dbReference type="Proteomes" id="UP000051451"/>
    </source>
</evidence>
<evidence type="ECO:0000256" key="6">
    <source>
        <dbReference type="ARBA" id="ARBA00033409"/>
    </source>
</evidence>
<name>A0A0R1VRA3_9LACO</name>
<dbReference type="Pfam" id="PF02565">
    <property type="entry name" value="RecO_C"/>
    <property type="match status" value="1"/>
</dbReference>
<keyword evidence="5 7" id="KW-0234">DNA repair</keyword>
<evidence type="ECO:0000259" key="8">
    <source>
        <dbReference type="Pfam" id="PF11967"/>
    </source>
</evidence>
<evidence type="ECO:0000256" key="5">
    <source>
        <dbReference type="ARBA" id="ARBA00023204"/>
    </source>
</evidence>
<dbReference type="EMBL" id="AZGB01000001">
    <property type="protein sequence ID" value="KRM08288.1"/>
    <property type="molecule type" value="Genomic_DNA"/>
</dbReference>
<dbReference type="Gene3D" id="2.40.50.140">
    <property type="entry name" value="Nucleic acid-binding proteins"/>
    <property type="match status" value="1"/>
</dbReference>
<keyword evidence="4 7" id="KW-0233">DNA recombination</keyword>
<dbReference type="RefSeq" id="WP_057870570.1">
    <property type="nucleotide sequence ID" value="NZ_AZGB01000001.1"/>
</dbReference>
<dbReference type="PATRIC" id="fig|1423750.3.peg.1669"/>
<dbReference type="GeneID" id="98317823"/>
<comment type="similarity">
    <text evidence="1 7">Belongs to the RecO family.</text>
</comment>
<dbReference type="GO" id="GO:0006310">
    <property type="term" value="P:DNA recombination"/>
    <property type="evidence" value="ECO:0007669"/>
    <property type="project" value="UniProtKB-UniRule"/>
</dbReference>
<feature type="domain" description="DNA replication/recombination mediator RecO N-terminal" evidence="8">
    <location>
        <begin position="6"/>
        <end position="78"/>
    </location>
</feature>
<dbReference type="SUPFAM" id="SSF50249">
    <property type="entry name" value="Nucleic acid-binding proteins"/>
    <property type="match status" value="1"/>
</dbReference>
<dbReference type="InterPro" id="IPR003717">
    <property type="entry name" value="RecO"/>
</dbReference>
<dbReference type="InterPro" id="IPR022572">
    <property type="entry name" value="DNA_rep/recomb_RecO_N"/>
</dbReference>
<sequence length="253" mass="29484">MSQTKQTEFEGIVFFRRNYRERDMLVKILTDHFGFKMFFIRGARKRGFRLSAAILPFTQASYVGAVSEDGLSFINAVKESTQYRQILNNIELNAYVSYIFELANAAFGESKPLGAWFNQLQQAAVLIDQGIDPAIITNIIEIRLLTYFGVQPNLHDCVICHRTDRVFDFSESYGGLLCQQHWSVDPHRLQLDRRTIYFLQVFSQLNLFNIHSIKVSQATKIKLRRTLNRIYDNQVGLKLKSRRFLEEMKIWPA</sequence>
<dbReference type="PANTHER" id="PTHR33991">
    <property type="entry name" value="DNA REPAIR PROTEIN RECO"/>
    <property type="match status" value="1"/>
</dbReference>
<dbReference type="Proteomes" id="UP000051451">
    <property type="component" value="Unassembled WGS sequence"/>
</dbReference>
<gene>
    <name evidence="7" type="primary">recO</name>
    <name evidence="9" type="ORF">FC89_GL001626</name>
</gene>
<dbReference type="NCBIfam" id="TIGR00613">
    <property type="entry name" value="reco"/>
    <property type="match status" value="1"/>
</dbReference>
<keyword evidence="10" id="KW-1185">Reference proteome</keyword>
<dbReference type="SUPFAM" id="SSF57863">
    <property type="entry name" value="ArfGap/RecO-like zinc finger"/>
    <property type="match status" value="1"/>
</dbReference>
<evidence type="ECO:0000256" key="3">
    <source>
        <dbReference type="ARBA" id="ARBA00022763"/>
    </source>
</evidence>
<dbReference type="Gene3D" id="1.20.1440.120">
    <property type="entry name" value="Recombination protein O, C-terminal domain"/>
    <property type="match status" value="1"/>
</dbReference>
<keyword evidence="3 7" id="KW-0227">DNA damage</keyword>
<comment type="caution">
    <text evidence="9">The sequence shown here is derived from an EMBL/GenBank/DDBJ whole genome shotgun (WGS) entry which is preliminary data.</text>
</comment>
<evidence type="ECO:0000256" key="7">
    <source>
        <dbReference type="HAMAP-Rule" id="MF_00201"/>
    </source>
</evidence>
<evidence type="ECO:0000256" key="2">
    <source>
        <dbReference type="ARBA" id="ARBA00021310"/>
    </source>
</evidence>
<dbReference type="AlphaFoldDB" id="A0A0R1VRA3"/>